<feature type="compositionally biased region" description="Basic and acidic residues" evidence="1">
    <location>
        <begin position="90"/>
        <end position="100"/>
    </location>
</feature>
<accession>A0AAF3FNS8</accession>
<evidence type="ECO:0000313" key="3">
    <source>
        <dbReference type="WBParaSite" id="MBELARI_LOCUS8847"/>
    </source>
</evidence>
<evidence type="ECO:0000313" key="2">
    <source>
        <dbReference type="Proteomes" id="UP000887575"/>
    </source>
</evidence>
<protein>
    <submittedName>
        <fullName evidence="3">Uncharacterized protein</fullName>
    </submittedName>
</protein>
<evidence type="ECO:0000256" key="1">
    <source>
        <dbReference type="SAM" id="MobiDB-lite"/>
    </source>
</evidence>
<dbReference type="AlphaFoldDB" id="A0AAF3FNS8"/>
<reference evidence="3" key="1">
    <citation type="submission" date="2024-02" db="UniProtKB">
        <authorList>
            <consortium name="WormBaseParasite"/>
        </authorList>
    </citation>
    <scope>IDENTIFICATION</scope>
</reference>
<proteinExistence type="predicted"/>
<dbReference type="WBParaSite" id="MBELARI_LOCUS8847">
    <property type="protein sequence ID" value="MBELARI_LOCUS8847"/>
    <property type="gene ID" value="MBELARI_LOCUS8847"/>
</dbReference>
<organism evidence="2 3">
    <name type="scientific">Mesorhabditis belari</name>
    <dbReference type="NCBI Taxonomy" id="2138241"/>
    <lineage>
        <taxon>Eukaryota</taxon>
        <taxon>Metazoa</taxon>
        <taxon>Ecdysozoa</taxon>
        <taxon>Nematoda</taxon>
        <taxon>Chromadorea</taxon>
        <taxon>Rhabditida</taxon>
        <taxon>Rhabditina</taxon>
        <taxon>Rhabditomorpha</taxon>
        <taxon>Rhabditoidea</taxon>
        <taxon>Rhabditidae</taxon>
        <taxon>Mesorhabditinae</taxon>
        <taxon>Mesorhabditis</taxon>
    </lineage>
</organism>
<dbReference type="Proteomes" id="UP000887575">
    <property type="component" value="Unassembled WGS sequence"/>
</dbReference>
<feature type="region of interest" description="Disordered" evidence="1">
    <location>
        <begin position="81"/>
        <end position="115"/>
    </location>
</feature>
<keyword evidence="2" id="KW-1185">Reference proteome</keyword>
<name>A0AAF3FNS8_9BILA</name>
<sequence>MGGGFIQNRSNGRVNPMLSRALGIASCASCHPKKPLYYIVNLVIPTSVITMVAVTENVLPSDFSDYHLHFLPQNCQMAQHSSSNNIGGTKGRDRCSDTRGTKGKPSLKRPMNNNYDTELGSINPKDGFHQRHPSKTTASYGWISRGVDTIEAALARSNWQRLARQAEPANGRFLENEDLSLT</sequence>